<accession>A0A8W8I242</accession>
<protein>
    <submittedName>
        <fullName evidence="2">Uncharacterized protein</fullName>
    </submittedName>
</protein>
<sequence>MNRTLHKIFLLFSRKHDQTYRPCNKMPPFTNSLQKLQESLNDLKSEIDKYHCPKCGVGLESYEESNSATVAPSYKQLEDIILELQDKCESLTLKNNKYEEKIADQEHTIGEQFRVIDQQRETKLKQESLDELERTISEQQAEISQLKEAAKAFAVEKQKLNREISEKDKHIEHLNYTQKMNKEKLDESIQRLGDENKHYKEKLKSCQSEFDKLSAKLAEKDRIKNDLVSRRLEIEEKCKQLERDLEQRSRKEIGVGFHTTVAPSMSSLILGGLTSRLTDRLAGEKVDLVRQAYSGGPDVHFPLLVVCVNVSRIGADAKEALKGIPKAKDVALLVFHHKEAHALPSQTSDKILTGADFSGLGSIIDLAFLSQRGIYECDMNNVGIERVASFLLQYKTQRK</sequence>
<dbReference type="AlphaFoldDB" id="A0A8W8I242"/>
<dbReference type="EnsemblMetazoa" id="G12191.3">
    <property type="protein sequence ID" value="G12191.3:cds"/>
    <property type="gene ID" value="G12191"/>
</dbReference>
<dbReference type="Proteomes" id="UP000005408">
    <property type="component" value="Unassembled WGS sequence"/>
</dbReference>
<keyword evidence="1" id="KW-0175">Coiled coil</keyword>
<evidence type="ECO:0000256" key="1">
    <source>
        <dbReference type="SAM" id="Coils"/>
    </source>
</evidence>
<evidence type="ECO:0000313" key="3">
    <source>
        <dbReference type="Proteomes" id="UP000005408"/>
    </source>
</evidence>
<name>A0A8W8I242_MAGGI</name>
<keyword evidence="3" id="KW-1185">Reference proteome</keyword>
<organism evidence="2 3">
    <name type="scientific">Magallana gigas</name>
    <name type="common">Pacific oyster</name>
    <name type="synonym">Crassostrea gigas</name>
    <dbReference type="NCBI Taxonomy" id="29159"/>
    <lineage>
        <taxon>Eukaryota</taxon>
        <taxon>Metazoa</taxon>
        <taxon>Spiralia</taxon>
        <taxon>Lophotrochozoa</taxon>
        <taxon>Mollusca</taxon>
        <taxon>Bivalvia</taxon>
        <taxon>Autobranchia</taxon>
        <taxon>Pteriomorphia</taxon>
        <taxon>Ostreida</taxon>
        <taxon>Ostreoidea</taxon>
        <taxon>Ostreidae</taxon>
        <taxon>Magallana</taxon>
    </lineage>
</organism>
<evidence type="ECO:0000313" key="2">
    <source>
        <dbReference type="EnsemblMetazoa" id="G12191.3:cds"/>
    </source>
</evidence>
<dbReference type="OrthoDB" id="6145822at2759"/>
<proteinExistence type="predicted"/>
<dbReference type="PANTHER" id="PTHR34488">
    <property type="entry name" value="SI:CH211-245H14.1-RELATED"/>
    <property type="match status" value="1"/>
</dbReference>
<reference evidence="2" key="1">
    <citation type="submission" date="2022-08" db="UniProtKB">
        <authorList>
            <consortium name="EnsemblMetazoa"/>
        </authorList>
    </citation>
    <scope>IDENTIFICATION</scope>
    <source>
        <strain evidence="2">05x7-T-G4-1.051#20</strain>
    </source>
</reference>
<feature type="coiled-coil region" evidence="1">
    <location>
        <begin position="74"/>
        <end position="251"/>
    </location>
</feature>
<dbReference type="PANTHER" id="PTHR34488:SF1">
    <property type="entry name" value="SI:CH211-245H14.1-RELATED"/>
    <property type="match status" value="1"/>
</dbReference>
<dbReference type="Gene3D" id="1.10.287.2610">
    <property type="match status" value="1"/>
</dbReference>